<name>A0A7D7KZ32_KOCVA</name>
<dbReference type="GO" id="GO:0051500">
    <property type="term" value="F:D-tyrosyl-tRNA(Tyr) deacylase activity"/>
    <property type="evidence" value="ECO:0007669"/>
    <property type="project" value="TreeGrafter"/>
</dbReference>
<accession>A0A7D7KZ32</accession>
<organism evidence="3 4">
    <name type="scientific">Kocuria varians</name>
    <name type="common">Micrococcus varians</name>
    <dbReference type="NCBI Taxonomy" id="1272"/>
    <lineage>
        <taxon>Bacteria</taxon>
        <taxon>Bacillati</taxon>
        <taxon>Actinomycetota</taxon>
        <taxon>Actinomycetes</taxon>
        <taxon>Micrococcales</taxon>
        <taxon>Micrococcaceae</taxon>
        <taxon>Kocuria</taxon>
    </lineage>
</organism>
<dbReference type="GO" id="GO:0000049">
    <property type="term" value="F:tRNA binding"/>
    <property type="evidence" value="ECO:0007669"/>
    <property type="project" value="UniProtKB-UniRule"/>
</dbReference>
<keyword evidence="2" id="KW-0963">Cytoplasm</keyword>
<dbReference type="AlphaFoldDB" id="A0A7D7KZ32"/>
<dbReference type="FunFam" id="3.50.80.10:FF:000001">
    <property type="entry name" value="D-aminoacyl-tRNA deacylase"/>
    <property type="match status" value="1"/>
</dbReference>
<evidence type="ECO:0000256" key="2">
    <source>
        <dbReference type="HAMAP-Rule" id="MF_00518"/>
    </source>
</evidence>
<dbReference type="GO" id="GO:0043908">
    <property type="term" value="F:Ser(Gly)-tRNA(Ala) hydrolase activity"/>
    <property type="evidence" value="ECO:0007669"/>
    <property type="project" value="UniProtKB-UniRule"/>
</dbReference>
<dbReference type="HAMAP" id="MF_00518">
    <property type="entry name" value="Deacylase_Dtd"/>
    <property type="match status" value="1"/>
</dbReference>
<dbReference type="GO" id="GO:0106026">
    <property type="term" value="F:Gly-tRNA(Ala) deacylase activity"/>
    <property type="evidence" value="ECO:0007669"/>
    <property type="project" value="UniProtKB-UniRule"/>
</dbReference>
<dbReference type="GO" id="GO:0019478">
    <property type="term" value="P:D-amino acid catabolic process"/>
    <property type="evidence" value="ECO:0007669"/>
    <property type="project" value="UniProtKB-UniRule"/>
</dbReference>
<dbReference type="EMBL" id="CP059343">
    <property type="protein sequence ID" value="QMS57050.1"/>
    <property type="molecule type" value="Genomic_DNA"/>
</dbReference>
<dbReference type="NCBIfam" id="TIGR00256">
    <property type="entry name" value="D-aminoacyl-tRNA deacylase"/>
    <property type="match status" value="1"/>
</dbReference>
<dbReference type="Pfam" id="PF02580">
    <property type="entry name" value="Tyr_Deacylase"/>
    <property type="match status" value="1"/>
</dbReference>
<dbReference type="RefSeq" id="WP_055084625.1">
    <property type="nucleotide sequence ID" value="NZ_CP059343.1"/>
</dbReference>
<comment type="catalytic activity">
    <reaction evidence="2">
        <text>a D-aminoacyl-tRNA + H2O = a tRNA + a D-alpha-amino acid + H(+)</text>
        <dbReference type="Rhea" id="RHEA:13953"/>
        <dbReference type="Rhea" id="RHEA-COMP:10123"/>
        <dbReference type="Rhea" id="RHEA-COMP:10124"/>
        <dbReference type="ChEBI" id="CHEBI:15377"/>
        <dbReference type="ChEBI" id="CHEBI:15378"/>
        <dbReference type="ChEBI" id="CHEBI:59871"/>
        <dbReference type="ChEBI" id="CHEBI:78442"/>
        <dbReference type="ChEBI" id="CHEBI:79333"/>
        <dbReference type="EC" id="3.1.1.96"/>
    </reaction>
</comment>
<dbReference type="EC" id="3.1.1.-" evidence="2"/>
<dbReference type="PANTHER" id="PTHR10472:SF5">
    <property type="entry name" value="D-AMINOACYL-TRNA DEACYLASE 1"/>
    <property type="match status" value="1"/>
</dbReference>
<proteinExistence type="inferred from homology"/>
<dbReference type="InterPro" id="IPR023509">
    <property type="entry name" value="DTD-like_sf"/>
</dbReference>
<feature type="short sequence motif" description="Gly-cisPro motif, important for rejection of L-amino acids" evidence="2">
    <location>
        <begin position="133"/>
        <end position="134"/>
    </location>
</feature>
<dbReference type="SUPFAM" id="SSF69500">
    <property type="entry name" value="DTD-like"/>
    <property type="match status" value="1"/>
</dbReference>
<comment type="catalytic activity">
    <reaction evidence="2">
        <text>glycyl-tRNA(Ala) + H2O = tRNA(Ala) + glycine + H(+)</text>
        <dbReference type="Rhea" id="RHEA:53744"/>
        <dbReference type="Rhea" id="RHEA-COMP:9657"/>
        <dbReference type="Rhea" id="RHEA-COMP:13640"/>
        <dbReference type="ChEBI" id="CHEBI:15377"/>
        <dbReference type="ChEBI" id="CHEBI:15378"/>
        <dbReference type="ChEBI" id="CHEBI:57305"/>
        <dbReference type="ChEBI" id="CHEBI:78442"/>
        <dbReference type="ChEBI" id="CHEBI:78522"/>
    </reaction>
</comment>
<dbReference type="EC" id="3.1.1.96" evidence="2"/>
<keyword evidence="2" id="KW-0694">RNA-binding</keyword>
<comment type="subcellular location">
    <subcellularLocation>
        <location evidence="2">Cytoplasm</location>
    </subcellularLocation>
</comment>
<comment type="subunit">
    <text evidence="2">Homodimer.</text>
</comment>
<evidence type="ECO:0000256" key="1">
    <source>
        <dbReference type="ARBA" id="ARBA00009673"/>
    </source>
</evidence>
<comment type="function">
    <text evidence="2">An aminoacyl-tRNA editing enzyme that deacylates mischarged D-aminoacyl-tRNAs. Also deacylates mischarged glycyl-tRNA(Ala), protecting cells against glycine mischarging by AlaRS. Acts via tRNA-based rather than protein-based catalysis; rejects L-amino acids rather than detecting D-amino acids in the active site. By recycling D-aminoacyl-tRNA to D-amino acids and free tRNA molecules, this enzyme counteracts the toxicity associated with the formation of D-aminoacyl-tRNA entities in vivo and helps enforce protein L-homochirality.</text>
</comment>
<dbReference type="KEGG" id="kvr:CIB50_0001775"/>
<dbReference type="Gene3D" id="3.50.80.10">
    <property type="entry name" value="D-tyrosyl-tRNA(Tyr) deacylase"/>
    <property type="match status" value="1"/>
</dbReference>
<reference evidence="3" key="1">
    <citation type="submission" date="2017-08" db="EMBL/GenBank/DDBJ databases">
        <authorList>
            <person name="Minaev M."/>
            <person name="Kurbakov K.A."/>
            <person name="Solodovnikova G.I."/>
            <person name="Kuznetsova O.A."/>
            <person name="Lisitsyn A.B."/>
        </authorList>
    </citation>
    <scope>NUCLEOTIDE SEQUENCE</scope>
    <source>
        <strain evidence="3">80</strain>
    </source>
</reference>
<keyword evidence="4" id="KW-1185">Reference proteome</keyword>
<dbReference type="InterPro" id="IPR003732">
    <property type="entry name" value="Daa-tRNA_deacyls_DTD"/>
</dbReference>
<comment type="similarity">
    <text evidence="1 2">Belongs to the DTD family.</text>
</comment>
<gene>
    <name evidence="2 3" type="primary">dtd</name>
    <name evidence="3" type="ORF">CIB50_0001775</name>
</gene>
<dbReference type="PANTHER" id="PTHR10472">
    <property type="entry name" value="D-TYROSYL-TRNA TYR DEACYLASE"/>
    <property type="match status" value="1"/>
</dbReference>
<evidence type="ECO:0000313" key="4">
    <source>
        <dbReference type="Proteomes" id="UP000216825"/>
    </source>
</evidence>
<keyword evidence="2" id="KW-0820">tRNA-binding</keyword>
<reference evidence="3" key="2">
    <citation type="submission" date="2020-07" db="EMBL/GenBank/DDBJ databases">
        <title>Genome of starter culture bacteria Kocuria salsicia reveals its technological properties and safety for usage in meat industry.</title>
        <authorList>
            <person name="Michael M."/>
            <person name="Konstantin K."/>
            <person name="Evgenii K."/>
            <person name="Galina S."/>
            <person name="Oksana K."/>
            <person name="Andrei L."/>
        </authorList>
    </citation>
    <scope>NUCLEOTIDE SEQUENCE [LARGE SCALE GENOMIC DNA]</scope>
    <source>
        <strain evidence="3">80</strain>
    </source>
</reference>
<comment type="domain">
    <text evidence="2">A Gly-cisPro motif from one monomer fits into the active site of the other monomer to allow specific chiral rejection of L-amino acids.</text>
</comment>
<dbReference type="GO" id="GO:0005737">
    <property type="term" value="C:cytoplasm"/>
    <property type="evidence" value="ECO:0007669"/>
    <property type="project" value="UniProtKB-SubCell"/>
</dbReference>
<evidence type="ECO:0000313" key="3">
    <source>
        <dbReference type="EMBL" id="QMS57050.1"/>
    </source>
</evidence>
<dbReference type="Proteomes" id="UP000216825">
    <property type="component" value="Chromosome"/>
</dbReference>
<protein>
    <recommendedName>
        <fullName evidence="2">D-aminoacyl-tRNA deacylase</fullName>
        <shortName evidence="2">DTD</shortName>
        <ecNumber evidence="2">3.1.1.96</ecNumber>
    </recommendedName>
    <alternativeName>
        <fullName evidence="2">Gly-tRNA(Ala) deacylase</fullName>
        <ecNumber evidence="2">3.1.1.-</ecNumber>
    </alternativeName>
</protein>
<keyword evidence="2 3" id="KW-0378">Hydrolase</keyword>
<sequence length="150" mass="15979">MRIVLQVVTEARVTVEDRTVGEIDGPGLALLVGITHTDTPATAEKLAAKIAGLRVLPGETSCEDSGAPVLAVSQFTLYGDVRRGRRPSWSDAAPGAVSEPLFDAFVAALRERGLTVETGRFGAHMVVSLVNDGPMTLVVDSEDLQRPRRD</sequence>